<dbReference type="Proteomes" id="UP000001056">
    <property type="component" value="Unassembled WGS sequence"/>
</dbReference>
<evidence type="ECO:0000313" key="2">
    <source>
        <dbReference type="EMBL" id="EAQ92538.1"/>
    </source>
</evidence>
<name>Q2HG81_CHAGB</name>
<dbReference type="InParanoid" id="Q2HG81"/>
<organism evidence="2 3">
    <name type="scientific">Chaetomium globosum (strain ATCC 6205 / CBS 148.51 / DSM 1962 / NBRC 6347 / NRRL 1970)</name>
    <name type="common">Soil fungus</name>
    <dbReference type="NCBI Taxonomy" id="306901"/>
    <lineage>
        <taxon>Eukaryota</taxon>
        <taxon>Fungi</taxon>
        <taxon>Dikarya</taxon>
        <taxon>Ascomycota</taxon>
        <taxon>Pezizomycotina</taxon>
        <taxon>Sordariomycetes</taxon>
        <taxon>Sordariomycetidae</taxon>
        <taxon>Sordariales</taxon>
        <taxon>Chaetomiaceae</taxon>
        <taxon>Chaetomium</taxon>
    </lineage>
</organism>
<keyword evidence="3" id="KW-1185">Reference proteome</keyword>
<sequence length="169" mass="18433">MSAPPVPVSANQGDAPRPREPSTLYKATPGRGGLGYHSLRHSIPVARLTAETPPTTNTNRHRTRRVLRPWLHRVVYRYQPYRYANSSTRPAAEPGNSPGGARGASDGGGGGAGEYYHSKQRELMRMEAEEAFEMRSVVVVGLGLVSVVVEWMVWRVVGWMVGVVGGLVL</sequence>
<dbReference type="OrthoDB" id="4156595at2759"/>
<dbReference type="RefSeq" id="XP_001219994.1">
    <property type="nucleotide sequence ID" value="XM_001219993.1"/>
</dbReference>
<proteinExistence type="predicted"/>
<feature type="region of interest" description="Disordered" evidence="1">
    <location>
        <begin position="86"/>
        <end position="115"/>
    </location>
</feature>
<gene>
    <name evidence="2" type="ORF">CHGG_00773</name>
</gene>
<dbReference type="GeneID" id="4386861"/>
<dbReference type="EMBL" id="CH408029">
    <property type="protein sequence ID" value="EAQ92538.1"/>
    <property type="molecule type" value="Genomic_DNA"/>
</dbReference>
<dbReference type="VEuPathDB" id="FungiDB:CHGG_00773"/>
<dbReference type="HOGENOM" id="CLU_134521_0_0_1"/>
<protein>
    <submittedName>
        <fullName evidence="2">Uncharacterized protein</fullName>
    </submittedName>
</protein>
<feature type="compositionally biased region" description="Gly residues" evidence="1">
    <location>
        <begin position="97"/>
        <end position="113"/>
    </location>
</feature>
<evidence type="ECO:0000313" key="3">
    <source>
        <dbReference type="Proteomes" id="UP000001056"/>
    </source>
</evidence>
<dbReference type="AlphaFoldDB" id="Q2HG81"/>
<evidence type="ECO:0000256" key="1">
    <source>
        <dbReference type="SAM" id="MobiDB-lite"/>
    </source>
</evidence>
<feature type="region of interest" description="Disordered" evidence="1">
    <location>
        <begin position="1"/>
        <end position="33"/>
    </location>
</feature>
<accession>Q2HG81</accession>
<reference evidence="3" key="1">
    <citation type="journal article" date="2015" name="Genome Announc.">
        <title>Draft genome sequence of the cellulolytic fungus Chaetomium globosum.</title>
        <authorList>
            <person name="Cuomo C.A."/>
            <person name="Untereiner W.A."/>
            <person name="Ma L.-J."/>
            <person name="Grabherr M."/>
            <person name="Birren B.W."/>
        </authorList>
    </citation>
    <scope>NUCLEOTIDE SEQUENCE [LARGE SCALE GENOMIC DNA]</scope>
    <source>
        <strain evidence="3">ATCC 6205 / CBS 148.51 / DSM 1962 / NBRC 6347 / NRRL 1970</strain>
    </source>
</reference>